<feature type="transmembrane region" description="Helical" evidence="10">
    <location>
        <begin position="367"/>
        <end position="385"/>
    </location>
</feature>
<evidence type="ECO:0000256" key="8">
    <source>
        <dbReference type="ARBA" id="ARBA00023136"/>
    </source>
</evidence>
<dbReference type="Gene3D" id="2.60.40.1820">
    <property type="match status" value="1"/>
</dbReference>
<keyword evidence="13" id="KW-1185">Reference proteome</keyword>
<comment type="similarity">
    <text evidence="2">Belongs to the major facilitator superfamily. Sugar transporter (TC 2.A.1.1) family.</text>
</comment>
<dbReference type="GO" id="GO:0009269">
    <property type="term" value="P:response to desiccation"/>
    <property type="evidence" value="ECO:0007669"/>
    <property type="project" value="InterPro"/>
</dbReference>
<dbReference type="InterPro" id="IPR005828">
    <property type="entry name" value="MFS_sugar_transport-like"/>
</dbReference>
<evidence type="ECO:0000313" key="13">
    <source>
        <dbReference type="Proteomes" id="UP001055439"/>
    </source>
</evidence>
<feature type="transmembrane region" description="Helical" evidence="10">
    <location>
        <begin position="422"/>
        <end position="444"/>
    </location>
</feature>
<comment type="subcellular location">
    <subcellularLocation>
        <location evidence="1">Membrane</location>
        <topology evidence="1">Multi-pass membrane protein</topology>
    </subcellularLocation>
</comment>
<evidence type="ECO:0000256" key="5">
    <source>
        <dbReference type="ARBA" id="ARBA00022692"/>
    </source>
</evidence>
<dbReference type="PROSITE" id="PS50850">
    <property type="entry name" value="MFS"/>
    <property type="match status" value="1"/>
</dbReference>
<evidence type="ECO:0000256" key="6">
    <source>
        <dbReference type="ARBA" id="ARBA00022847"/>
    </source>
</evidence>
<evidence type="ECO:0000256" key="10">
    <source>
        <dbReference type="SAM" id="Phobius"/>
    </source>
</evidence>
<evidence type="ECO:0000256" key="4">
    <source>
        <dbReference type="ARBA" id="ARBA00022597"/>
    </source>
</evidence>
<evidence type="ECO:0000256" key="3">
    <source>
        <dbReference type="ARBA" id="ARBA00022448"/>
    </source>
</evidence>
<dbReference type="InterPro" id="IPR036259">
    <property type="entry name" value="MFS_trans_sf"/>
</dbReference>
<dbReference type="CDD" id="cd17361">
    <property type="entry name" value="MFS_STP"/>
    <property type="match status" value="1"/>
</dbReference>
<feature type="compositionally biased region" description="Pro residues" evidence="9">
    <location>
        <begin position="12"/>
        <end position="21"/>
    </location>
</feature>
<evidence type="ECO:0000256" key="2">
    <source>
        <dbReference type="ARBA" id="ARBA00010992"/>
    </source>
</evidence>
<protein>
    <submittedName>
        <fullName evidence="12">Sugar transport protein</fullName>
    </submittedName>
</protein>
<feature type="region of interest" description="Disordered" evidence="9">
    <location>
        <begin position="1"/>
        <end position="21"/>
    </location>
</feature>
<proteinExistence type="inferred from homology"/>
<dbReference type="GO" id="GO:0015145">
    <property type="term" value="F:monosaccharide transmembrane transporter activity"/>
    <property type="evidence" value="ECO:0007669"/>
    <property type="project" value="InterPro"/>
</dbReference>
<dbReference type="GO" id="GO:0015293">
    <property type="term" value="F:symporter activity"/>
    <property type="evidence" value="ECO:0007669"/>
    <property type="project" value="UniProtKB-KW"/>
</dbReference>
<reference evidence="12" key="1">
    <citation type="submission" date="2022-05" db="EMBL/GenBank/DDBJ databases">
        <title>The Musa troglodytarum L. genome provides insights into the mechanism of non-climacteric behaviour and enrichment of carotenoids.</title>
        <authorList>
            <person name="Wang J."/>
        </authorList>
    </citation>
    <scope>NUCLEOTIDE SEQUENCE</scope>
    <source>
        <tissue evidence="12">Leaf</tissue>
    </source>
</reference>
<dbReference type="FunFam" id="1.20.1250.20:FF:000002">
    <property type="entry name" value="Sugar transport protein 13"/>
    <property type="match status" value="1"/>
</dbReference>
<dbReference type="PANTHER" id="PTHR23500:SF371">
    <property type="entry name" value="OS07G0206600 PROTEIN"/>
    <property type="match status" value="1"/>
</dbReference>
<feature type="transmembrane region" description="Helical" evidence="10">
    <location>
        <begin position="733"/>
        <end position="756"/>
    </location>
</feature>
<feature type="transmembrane region" description="Helical" evidence="10">
    <location>
        <begin position="706"/>
        <end position="727"/>
    </location>
</feature>
<dbReference type="InterPro" id="IPR003663">
    <property type="entry name" value="Sugar/inositol_transpt"/>
</dbReference>
<feature type="transmembrane region" description="Helical" evidence="10">
    <location>
        <begin position="397"/>
        <end position="416"/>
    </location>
</feature>
<feature type="domain" description="Major facilitator superfamily (MFS) profile" evidence="11">
    <location>
        <begin position="283"/>
        <end position="760"/>
    </location>
</feature>
<evidence type="ECO:0000259" key="11">
    <source>
        <dbReference type="PROSITE" id="PS50850"/>
    </source>
</evidence>
<dbReference type="SUPFAM" id="SSF117070">
    <property type="entry name" value="LEA14-like"/>
    <property type="match status" value="1"/>
</dbReference>
<feature type="transmembrane region" description="Helical" evidence="10">
    <location>
        <begin position="605"/>
        <end position="627"/>
    </location>
</feature>
<dbReference type="InterPro" id="IPR004864">
    <property type="entry name" value="LEA_2"/>
</dbReference>
<evidence type="ECO:0000256" key="1">
    <source>
        <dbReference type="ARBA" id="ARBA00004141"/>
    </source>
</evidence>
<name>A0A9E7HTZ5_9LILI</name>
<dbReference type="SMART" id="SM00769">
    <property type="entry name" value="WHy"/>
    <property type="match status" value="1"/>
</dbReference>
<evidence type="ECO:0000313" key="12">
    <source>
        <dbReference type="EMBL" id="URE39571.1"/>
    </source>
</evidence>
<dbReference type="PRINTS" id="PR00171">
    <property type="entry name" value="SUGRTRNSPORT"/>
</dbReference>
<feature type="transmembrane region" description="Helical" evidence="10">
    <location>
        <begin position="668"/>
        <end position="694"/>
    </location>
</feature>
<dbReference type="InterPro" id="IPR005829">
    <property type="entry name" value="Sugar_transporter_CS"/>
</dbReference>
<dbReference type="GO" id="GO:0016020">
    <property type="term" value="C:membrane"/>
    <property type="evidence" value="ECO:0007669"/>
    <property type="project" value="UniProtKB-SubCell"/>
</dbReference>
<evidence type="ECO:0000256" key="7">
    <source>
        <dbReference type="ARBA" id="ARBA00022989"/>
    </source>
</evidence>
<gene>
    <name evidence="12" type="ORF">MUK42_06339</name>
</gene>
<dbReference type="Proteomes" id="UP001055439">
    <property type="component" value="Chromosome 8"/>
</dbReference>
<dbReference type="InterPro" id="IPR013990">
    <property type="entry name" value="WHy-dom"/>
</dbReference>
<dbReference type="OrthoDB" id="5296287at2759"/>
<feature type="transmembrane region" description="Helical" evidence="10">
    <location>
        <begin position="456"/>
        <end position="478"/>
    </location>
</feature>
<keyword evidence="7 10" id="KW-1133">Transmembrane helix</keyword>
<keyword evidence="6" id="KW-0769">Symport</keyword>
<keyword evidence="4 12" id="KW-0762">Sugar transport</keyword>
<dbReference type="InterPro" id="IPR044778">
    <property type="entry name" value="MFS_STP/MST-like_plant"/>
</dbReference>
<dbReference type="InterPro" id="IPR045262">
    <property type="entry name" value="STP/PLT_plant"/>
</dbReference>
<sequence length="795" mass="87856">MGMEETGGPAAPLLPHPTPPQSAPPCYGVPVAAAAFQDPYFPDPPAYVLLPVYLRRRRPRFGCFGCCGSLVSASTLLSAAFFLVLLLSSAFFLWPSDPEVTVARLHLEDIRVTPPPLAAISISLRVDLRVRNPDFFALDHRSIVVSIGYRGRPLGSATANGGHIKARGVSHVHAKLKIDGIRVWNDAIYLIKDLARRSLPLDTVTEVDGRMRLFFVDVPIQGKISCSVFVNPETREVINQDCYPEVSYVTSITKRVMPAVVLASSDGGPQQFEGKITPYVVICGIIAATGGLMFGYDIGISGFWGVRSPEFDERAGIQFVNGSWDLNMLFAGGVTAMDDFLEKFFPDVYVKKHRAKENNYCKYDNQGLQLFTSSLYLAALVSSFFASKSCTKFGRRLTMQAASVFFLIGVVLDAAARDLAMLIVGRILLGMGVGFANQAVPLFLSEIAPVRIRGALNILFQLDVTIGILIANIVNYFASNLHPWGWRLSLGLAGVPATILCLGSFLITETPTSLIEREQTDAGLAMLKKIRGTEKVELEFQEIARACEMARQVKHPFRTVMKRHSRPQLVIAVLMQVFQQFTGINAIMFYSPVLFQTIGFKNDASLLSAVITGTVNTLSTVVSIVLVDRVGRRMLLLEACVQMLLSQALIGILLQVNLKSNNTLHQGVAVVVVVLVCLYVSSFAWSWGPLGWLIPSEIFPLETRTAGFAFAVSSNMLFTFLIAQAFLSMLCHMRAGIFFFFAAWIVVMGLFTIFLLPETKNVPIDEMVERVWKQHWYWKGYMNKEEAKEDKVDVI</sequence>
<dbReference type="PROSITE" id="PS00216">
    <property type="entry name" value="SUGAR_TRANSPORT_1"/>
    <property type="match status" value="1"/>
</dbReference>
<accession>A0A9E7HTZ5</accession>
<dbReference type="AlphaFoldDB" id="A0A9E7HTZ5"/>
<keyword evidence="3" id="KW-0813">Transport</keyword>
<dbReference type="Pfam" id="PF03168">
    <property type="entry name" value="LEA_2"/>
    <property type="match status" value="1"/>
</dbReference>
<dbReference type="InterPro" id="IPR020846">
    <property type="entry name" value="MFS_dom"/>
</dbReference>
<dbReference type="PANTHER" id="PTHR23500">
    <property type="entry name" value="SOLUTE CARRIER FAMILY 2, FACILITATED GLUCOSE TRANSPORTER"/>
    <property type="match status" value="1"/>
</dbReference>
<feature type="transmembrane region" description="Helical" evidence="10">
    <location>
        <begin position="484"/>
        <end position="507"/>
    </location>
</feature>
<dbReference type="NCBIfam" id="TIGR00879">
    <property type="entry name" value="SP"/>
    <property type="match status" value="1"/>
</dbReference>
<evidence type="ECO:0000256" key="9">
    <source>
        <dbReference type="SAM" id="MobiDB-lite"/>
    </source>
</evidence>
<dbReference type="EMBL" id="CP097510">
    <property type="protein sequence ID" value="URE39571.1"/>
    <property type="molecule type" value="Genomic_DNA"/>
</dbReference>
<keyword evidence="5 10" id="KW-0812">Transmembrane</keyword>
<organism evidence="12 13">
    <name type="scientific">Musa troglodytarum</name>
    <name type="common">fe'i banana</name>
    <dbReference type="NCBI Taxonomy" id="320322"/>
    <lineage>
        <taxon>Eukaryota</taxon>
        <taxon>Viridiplantae</taxon>
        <taxon>Streptophyta</taxon>
        <taxon>Embryophyta</taxon>
        <taxon>Tracheophyta</taxon>
        <taxon>Spermatophyta</taxon>
        <taxon>Magnoliopsida</taxon>
        <taxon>Liliopsida</taxon>
        <taxon>Zingiberales</taxon>
        <taxon>Musaceae</taxon>
        <taxon>Musa</taxon>
    </lineage>
</organism>
<dbReference type="Pfam" id="PF00083">
    <property type="entry name" value="Sugar_tr"/>
    <property type="match status" value="1"/>
</dbReference>
<keyword evidence="8 10" id="KW-0472">Membrane</keyword>
<dbReference type="PROSITE" id="PS00217">
    <property type="entry name" value="SUGAR_TRANSPORT_2"/>
    <property type="match status" value="1"/>
</dbReference>
<dbReference type="SUPFAM" id="SSF103473">
    <property type="entry name" value="MFS general substrate transporter"/>
    <property type="match status" value="1"/>
</dbReference>
<feature type="transmembrane region" description="Helical" evidence="10">
    <location>
        <begin position="569"/>
        <end position="593"/>
    </location>
</feature>
<feature type="transmembrane region" description="Helical" evidence="10">
    <location>
        <begin position="61"/>
        <end position="94"/>
    </location>
</feature>
<dbReference type="Gene3D" id="1.20.1250.20">
    <property type="entry name" value="MFS general substrate transporter like domains"/>
    <property type="match status" value="1"/>
</dbReference>